<feature type="region of interest" description="Disordered" evidence="1">
    <location>
        <begin position="657"/>
        <end position="760"/>
    </location>
</feature>
<sequence length="760" mass="86883">METPGPLHPPTPHRVSSNDGGYKYQLVEHLQTRVTEELAHAWVEEDKDALPLQRRLESLYESAQLPSEETITAWLRSYANYDFEHENWKEIPPRPSIENELYSPTVSLLNDIISEFHQSEQEEGGIVLKRRLARDTHRTCVPHNAEDAKEKTLHSQPDISILLTGGCATPSADFPLSILYSDIGEVYDNKLNPTFGKAERAQMAVYAREIFVQQPHRIFVRVNIITPNFIRVLHFDRGGCYYSQPIDYHTKEGAVFFVKLVLLGSAFDEALIGFDTSIYWENNIRRMKVIPPQIYDKEARKWRKNEANVPYIFDVEPKPIFARRTIRSRATVCWRATYEGVSYVIKDYWRGDGRVYESEILQDLVGIAGIGQMLFYENDRFSVTGLRGFSDGEAMKHDGIPSSDGPATVTNRFLMRIVVVEYGGTLETAVCPHQFLCAVRDIVKGHRAATLRLAEEKRVLQSDISLLNLRLAYDKPDECGVIIDWDLAKRMARLIAGTGEALDFRTGTQIYQSVRVLRGDDQRLLHIEPIDDLESIYYVMCQVLLEYGEDGKALASPSLFQAWLKSPDNENLAKLKDLFLKDDLNLSVTRFPQDANLLFSAMWGLHEFLRERIFAITKATHFLRPVPLPTYHPDRAETEYDRFLSPIEQAIADLEQQGAAGPYSRPSRANITLDFAPNDIPSNRYKRKQPDFPVDESPSKRQSTSASHTSQRPTRTKKTVNYHEPDTSEEETLVSEKPKPLAERLKYEQKRSLKGKGKQA</sequence>
<evidence type="ECO:0000256" key="1">
    <source>
        <dbReference type="SAM" id="MobiDB-lite"/>
    </source>
</evidence>
<dbReference type="AlphaFoldDB" id="A0A8H6S932"/>
<dbReference type="EMBL" id="JACAZF010000009">
    <property type="protein sequence ID" value="KAF7294593.1"/>
    <property type="molecule type" value="Genomic_DNA"/>
</dbReference>
<gene>
    <name evidence="3" type="ORF">MIND_00995800</name>
</gene>
<dbReference type="Pfam" id="PF17667">
    <property type="entry name" value="Pkinase_fungal"/>
    <property type="match status" value="1"/>
</dbReference>
<dbReference type="OrthoDB" id="5584477at2759"/>
<accession>A0A8H6S932</accession>
<feature type="compositionally biased region" description="Polar residues" evidence="1">
    <location>
        <begin position="700"/>
        <end position="713"/>
    </location>
</feature>
<evidence type="ECO:0000259" key="2">
    <source>
        <dbReference type="Pfam" id="PF17667"/>
    </source>
</evidence>
<proteinExistence type="predicted"/>
<dbReference type="Proteomes" id="UP000636479">
    <property type="component" value="Unassembled WGS sequence"/>
</dbReference>
<dbReference type="GeneID" id="59349078"/>
<feature type="region of interest" description="Disordered" evidence="1">
    <location>
        <begin position="1"/>
        <end position="20"/>
    </location>
</feature>
<dbReference type="PANTHER" id="PTHR38248">
    <property type="entry name" value="FUNK1 6"/>
    <property type="match status" value="1"/>
</dbReference>
<protein>
    <recommendedName>
        <fullName evidence="2">Fungal-type protein kinase domain-containing protein</fullName>
    </recommendedName>
</protein>
<comment type="caution">
    <text evidence="3">The sequence shown here is derived from an EMBL/GenBank/DDBJ whole genome shotgun (WGS) entry which is preliminary data.</text>
</comment>
<reference evidence="3" key="1">
    <citation type="submission" date="2020-05" db="EMBL/GenBank/DDBJ databases">
        <title>Mycena genomes resolve the evolution of fungal bioluminescence.</title>
        <authorList>
            <person name="Tsai I.J."/>
        </authorList>
    </citation>
    <scope>NUCLEOTIDE SEQUENCE</scope>
    <source>
        <strain evidence="3">171206Taipei</strain>
    </source>
</reference>
<dbReference type="PANTHER" id="PTHR38248:SF2">
    <property type="entry name" value="FUNK1 11"/>
    <property type="match status" value="1"/>
</dbReference>
<evidence type="ECO:0000313" key="4">
    <source>
        <dbReference type="Proteomes" id="UP000636479"/>
    </source>
</evidence>
<feature type="compositionally biased region" description="Pro residues" evidence="1">
    <location>
        <begin position="1"/>
        <end position="12"/>
    </location>
</feature>
<feature type="domain" description="Fungal-type protein kinase" evidence="2">
    <location>
        <begin position="197"/>
        <end position="543"/>
    </location>
</feature>
<organism evidence="3 4">
    <name type="scientific">Mycena indigotica</name>
    <dbReference type="NCBI Taxonomy" id="2126181"/>
    <lineage>
        <taxon>Eukaryota</taxon>
        <taxon>Fungi</taxon>
        <taxon>Dikarya</taxon>
        <taxon>Basidiomycota</taxon>
        <taxon>Agaricomycotina</taxon>
        <taxon>Agaricomycetes</taxon>
        <taxon>Agaricomycetidae</taxon>
        <taxon>Agaricales</taxon>
        <taxon>Marasmiineae</taxon>
        <taxon>Mycenaceae</taxon>
        <taxon>Mycena</taxon>
    </lineage>
</organism>
<name>A0A8H6S932_9AGAR</name>
<dbReference type="InterPro" id="IPR040976">
    <property type="entry name" value="Pkinase_fungal"/>
</dbReference>
<evidence type="ECO:0000313" key="3">
    <source>
        <dbReference type="EMBL" id="KAF7294593.1"/>
    </source>
</evidence>
<feature type="compositionally biased region" description="Basic and acidic residues" evidence="1">
    <location>
        <begin position="734"/>
        <end position="751"/>
    </location>
</feature>
<dbReference type="RefSeq" id="XP_037215956.1">
    <property type="nucleotide sequence ID" value="XM_037366562.1"/>
</dbReference>
<keyword evidence="4" id="KW-1185">Reference proteome</keyword>